<reference evidence="3 4" key="1">
    <citation type="submission" date="2019-06" db="EMBL/GenBank/DDBJ databases">
        <title>Sequencing the genomes of 1000 actinobacteria strains.</title>
        <authorList>
            <person name="Klenk H.-P."/>
        </authorList>
    </citation>
    <scope>NUCLEOTIDE SEQUENCE [LARGE SCALE GENOMIC DNA]</scope>
    <source>
        <strain evidence="3 4">DSM 45015</strain>
    </source>
</reference>
<keyword evidence="2" id="KW-0732">Signal</keyword>
<evidence type="ECO:0000256" key="2">
    <source>
        <dbReference type="SAM" id="SignalP"/>
    </source>
</evidence>
<accession>A0A543N6P6</accession>
<protein>
    <recommendedName>
        <fullName evidence="5">LysM domain-containing protein</fullName>
    </recommendedName>
</protein>
<dbReference type="RefSeq" id="WP_141925925.1">
    <property type="nucleotide sequence ID" value="NZ_VFQC01000003.1"/>
</dbReference>
<evidence type="ECO:0008006" key="5">
    <source>
        <dbReference type="Google" id="ProtNLM"/>
    </source>
</evidence>
<dbReference type="AlphaFoldDB" id="A0A543N6P6"/>
<feature type="chain" id="PRO_5038928082" description="LysM domain-containing protein" evidence="2">
    <location>
        <begin position="21"/>
        <end position="479"/>
    </location>
</feature>
<dbReference type="Proteomes" id="UP000317422">
    <property type="component" value="Unassembled WGS sequence"/>
</dbReference>
<keyword evidence="4" id="KW-1185">Reference proteome</keyword>
<dbReference type="EMBL" id="VFQC01000003">
    <property type="protein sequence ID" value="TQN27505.1"/>
    <property type="molecule type" value="Genomic_DNA"/>
</dbReference>
<gene>
    <name evidence="3" type="ORF">FHX37_4226</name>
</gene>
<feature type="region of interest" description="Disordered" evidence="1">
    <location>
        <begin position="388"/>
        <end position="413"/>
    </location>
</feature>
<comment type="caution">
    <text evidence="3">The sequence shown here is derived from an EMBL/GenBank/DDBJ whole genome shotgun (WGS) entry which is preliminary data.</text>
</comment>
<name>A0A543N6P6_9ACTN</name>
<dbReference type="OrthoDB" id="8444614at2"/>
<feature type="compositionally biased region" description="Low complexity" evidence="1">
    <location>
        <begin position="146"/>
        <end position="159"/>
    </location>
</feature>
<feature type="region of interest" description="Disordered" evidence="1">
    <location>
        <begin position="81"/>
        <end position="173"/>
    </location>
</feature>
<evidence type="ECO:0000256" key="1">
    <source>
        <dbReference type="SAM" id="MobiDB-lite"/>
    </source>
</evidence>
<evidence type="ECO:0000313" key="4">
    <source>
        <dbReference type="Proteomes" id="UP000317422"/>
    </source>
</evidence>
<organism evidence="3 4">
    <name type="scientific">Haloactinospora alba</name>
    <dbReference type="NCBI Taxonomy" id="405555"/>
    <lineage>
        <taxon>Bacteria</taxon>
        <taxon>Bacillati</taxon>
        <taxon>Actinomycetota</taxon>
        <taxon>Actinomycetes</taxon>
        <taxon>Streptosporangiales</taxon>
        <taxon>Nocardiopsidaceae</taxon>
        <taxon>Haloactinospora</taxon>
    </lineage>
</organism>
<proteinExistence type="predicted"/>
<feature type="compositionally biased region" description="Acidic residues" evidence="1">
    <location>
        <begin position="160"/>
        <end position="169"/>
    </location>
</feature>
<evidence type="ECO:0000313" key="3">
    <source>
        <dbReference type="EMBL" id="TQN27505.1"/>
    </source>
</evidence>
<feature type="signal peptide" evidence="2">
    <location>
        <begin position="1"/>
        <end position="20"/>
    </location>
</feature>
<sequence>MRTRTLGVGAALAASVWCGAAGGAAHAETTPEPSGDALSLEEARELCPEVNYYTVEDSSDGLFAVAERTLGDKLRASDIYQLNEGRTQPEGGELGSERDLEPGWKLVLPSDASGDGVSSGNDPLCVAEAEDAAEAGEPIPSPSPEATPEESPAASPSEAASEDDSDEPPVDPKLLGGAAAGLLLLTGLALWWQPVFRAVAWPFVAVARLGWRKPRWPLPVRLLQARRRRKRAAERIADGTGEQRRAGVAVLELQAAPATVAARPVAVWTAPEELLVVVPADATLPASSWRSVDTTTWQQVAGRSATSAVPFTTTTSQSAVRPRTELLTSVGADGDWRLFVDLSRLDSVLLVAGHRSTAGDTVRVLAEGLAGRGAKVTTLSGSQGIARIQQNAPPPAPAESSGPITGPGAPPGKRRFVAVPRVLTASEREVLAELPEGVVVIAAGESPHAHWQWRAHESGWVDTGALGASVVVPLPTERP</sequence>